<reference evidence="1 2" key="1">
    <citation type="journal article" date="2018" name="Sci. Rep.">
        <title>Genomic signatures of local adaptation to the degree of environmental predictability in rotifers.</title>
        <authorList>
            <person name="Franch-Gras L."/>
            <person name="Hahn C."/>
            <person name="Garcia-Roger E.M."/>
            <person name="Carmona M.J."/>
            <person name="Serra M."/>
            <person name="Gomez A."/>
        </authorList>
    </citation>
    <scope>NUCLEOTIDE SEQUENCE [LARGE SCALE GENOMIC DNA]</scope>
    <source>
        <strain evidence="1">HYR1</strain>
    </source>
</reference>
<dbReference type="EMBL" id="REGN01000463">
    <property type="protein sequence ID" value="RNA41754.1"/>
    <property type="molecule type" value="Genomic_DNA"/>
</dbReference>
<dbReference type="AlphaFoldDB" id="A0A3M7T140"/>
<organism evidence="1 2">
    <name type="scientific">Brachionus plicatilis</name>
    <name type="common">Marine rotifer</name>
    <name type="synonym">Brachionus muelleri</name>
    <dbReference type="NCBI Taxonomy" id="10195"/>
    <lineage>
        <taxon>Eukaryota</taxon>
        <taxon>Metazoa</taxon>
        <taxon>Spiralia</taxon>
        <taxon>Gnathifera</taxon>
        <taxon>Rotifera</taxon>
        <taxon>Eurotatoria</taxon>
        <taxon>Monogononta</taxon>
        <taxon>Pseudotrocha</taxon>
        <taxon>Ploima</taxon>
        <taxon>Brachionidae</taxon>
        <taxon>Brachionus</taxon>
    </lineage>
</organism>
<dbReference type="Proteomes" id="UP000276133">
    <property type="component" value="Unassembled WGS sequence"/>
</dbReference>
<proteinExistence type="predicted"/>
<comment type="caution">
    <text evidence="1">The sequence shown here is derived from an EMBL/GenBank/DDBJ whole genome shotgun (WGS) entry which is preliminary data.</text>
</comment>
<name>A0A3M7T140_BRAPC</name>
<evidence type="ECO:0000313" key="1">
    <source>
        <dbReference type="EMBL" id="RNA41754.1"/>
    </source>
</evidence>
<evidence type="ECO:0000313" key="2">
    <source>
        <dbReference type="Proteomes" id="UP000276133"/>
    </source>
</evidence>
<sequence length="79" mass="9204">MTHYRLQRYFFYFRRIWVNAFFAANLAASDNSTATKAISFLNAISGINLNKQTKNKRGCIVKINRILFSYTAIRCKIMS</sequence>
<accession>A0A3M7T140</accession>
<gene>
    <name evidence="1" type="ORF">BpHYR1_035847</name>
</gene>
<keyword evidence="2" id="KW-1185">Reference proteome</keyword>
<protein>
    <submittedName>
        <fullName evidence="1">Uncharacterized protein</fullName>
    </submittedName>
</protein>